<dbReference type="GO" id="GO:0005524">
    <property type="term" value="F:ATP binding"/>
    <property type="evidence" value="ECO:0007669"/>
    <property type="project" value="UniProtKB-KW"/>
</dbReference>
<evidence type="ECO:0000256" key="2">
    <source>
        <dbReference type="ARBA" id="ARBA00009726"/>
    </source>
</evidence>
<dbReference type="Proteomes" id="UP000694846">
    <property type="component" value="Unplaced"/>
</dbReference>
<keyword evidence="6" id="KW-1185">Reference proteome</keyword>
<protein>
    <submittedName>
        <fullName evidence="7">Probable multidrug resistance-associated protein lethal(2)03659 isoform X1</fullName>
    </submittedName>
</protein>
<evidence type="ECO:0000313" key="6">
    <source>
        <dbReference type="Proteomes" id="UP000694846"/>
    </source>
</evidence>
<feature type="transmembrane region" description="Helical" evidence="5">
    <location>
        <begin position="96"/>
        <end position="121"/>
    </location>
</feature>
<comment type="subcellular location">
    <subcellularLocation>
        <location evidence="1">Membrane</location>
        <topology evidence="1">Multi-pass membrane protein</topology>
    </subcellularLocation>
</comment>
<dbReference type="GO" id="GO:0016020">
    <property type="term" value="C:membrane"/>
    <property type="evidence" value="ECO:0007669"/>
    <property type="project" value="UniProtKB-SubCell"/>
</dbReference>
<keyword evidence="4" id="KW-0067">ATP-binding</keyword>
<keyword evidence="3" id="KW-0547">Nucleotide-binding</keyword>
<dbReference type="GO" id="GO:0042626">
    <property type="term" value="F:ATPase-coupled transmembrane transporter activity"/>
    <property type="evidence" value="ECO:0007669"/>
    <property type="project" value="TreeGrafter"/>
</dbReference>
<dbReference type="OrthoDB" id="6607448at2759"/>
<dbReference type="RefSeq" id="XP_025405868.1">
    <property type="nucleotide sequence ID" value="XM_025550083.1"/>
</dbReference>
<evidence type="ECO:0000256" key="4">
    <source>
        <dbReference type="ARBA" id="ARBA00022840"/>
    </source>
</evidence>
<evidence type="ECO:0000313" key="7">
    <source>
        <dbReference type="RefSeq" id="XP_025405868.1"/>
    </source>
</evidence>
<keyword evidence="5" id="KW-0812">Transmembrane</keyword>
<sequence>MINMNADLKEERPPHPRANANFFEILTFGWTLKLFQTGKKRDLEINDLYSTLKEHSSSLLGNELEKKWRIELAKAKESSRHPSLLRALLKMFGAKLMLCGFLLLIIETVLCRIMICCVSNWPSI</sequence>
<evidence type="ECO:0000256" key="1">
    <source>
        <dbReference type="ARBA" id="ARBA00004141"/>
    </source>
</evidence>
<gene>
    <name evidence="7" type="primary">LOC112680083</name>
</gene>
<reference evidence="7" key="1">
    <citation type="submission" date="2025-08" db="UniProtKB">
        <authorList>
            <consortium name="RefSeq"/>
        </authorList>
    </citation>
    <scope>IDENTIFICATION</scope>
    <source>
        <tissue evidence="7">Whole body</tissue>
    </source>
</reference>
<organism evidence="6 7">
    <name type="scientific">Sipha flava</name>
    <name type="common">yellow sugarcane aphid</name>
    <dbReference type="NCBI Taxonomy" id="143950"/>
    <lineage>
        <taxon>Eukaryota</taxon>
        <taxon>Metazoa</taxon>
        <taxon>Ecdysozoa</taxon>
        <taxon>Arthropoda</taxon>
        <taxon>Hexapoda</taxon>
        <taxon>Insecta</taxon>
        <taxon>Pterygota</taxon>
        <taxon>Neoptera</taxon>
        <taxon>Paraneoptera</taxon>
        <taxon>Hemiptera</taxon>
        <taxon>Sternorrhyncha</taxon>
        <taxon>Aphidomorpha</taxon>
        <taxon>Aphidoidea</taxon>
        <taxon>Aphididae</taxon>
        <taxon>Sipha</taxon>
    </lineage>
</organism>
<name>A0A8B8F587_9HEMI</name>
<keyword evidence="5" id="KW-1133">Transmembrane helix</keyword>
<accession>A0A8B8F587</accession>
<dbReference type="GeneID" id="112680083"/>
<evidence type="ECO:0000256" key="5">
    <source>
        <dbReference type="SAM" id="Phobius"/>
    </source>
</evidence>
<proteinExistence type="inferred from homology"/>
<dbReference type="InterPro" id="IPR050173">
    <property type="entry name" value="ABC_transporter_C-like"/>
</dbReference>
<dbReference type="PANTHER" id="PTHR24223:SF456">
    <property type="entry name" value="MULTIDRUG RESISTANCE-ASSOCIATED PROTEIN LETHAL(2)03659"/>
    <property type="match status" value="1"/>
</dbReference>
<keyword evidence="5" id="KW-0472">Membrane</keyword>
<evidence type="ECO:0000256" key="3">
    <source>
        <dbReference type="ARBA" id="ARBA00022741"/>
    </source>
</evidence>
<dbReference type="AlphaFoldDB" id="A0A8B8F587"/>
<comment type="similarity">
    <text evidence="2">Belongs to the ABC transporter superfamily. ABCC family. Conjugate transporter (TC 3.A.1.208) subfamily.</text>
</comment>
<dbReference type="PANTHER" id="PTHR24223">
    <property type="entry name" value="ATP-BINDING CASSETTE SUB-FAMILY C"/>
    <property type="match status" value="1"/>
</dbReference>